<feature type="domain" description="HTH tetR-type" evidence="3">
    <location>
        <begin position="11"/>
        <end position="71"/>
    </location>
</feature>
<dbReference type="PROSITE" id="PS50977">
    <property type="entry name" value="HTH_TETR_2"/>
    <property type="match status" value="1"/>
</dbReference>
<dbReference type="AlphaFoldDB" id="A0A4R4YD24"/>
<dbReference type="GO" id="GO:0003700">
    <property type="term" value="F:DNA-binding transcription factor activity"/>
    <property type="evidence" value="ECO:0007669"/>
    <property type="project" value="TreeGrafter"/>
</dbReference>
<proteinExistence type="predicted"/>
<dbReference type="GO" id="GO:0000976">
    <property type="term" value="F:transcription cis-regulatory region binding"/>
    <property type="evidence" value="ECO:0007669"/>
    <property type="project" value="TreeGrafter"/>
</dbReference>
<dbReference type="PRINTS" id="PR00455">
    <property type="entry name" value="HTHTETR"/>
</dbReference>
<gene>
    <name evidence="4" type="ORF">E1288_29320</name>
</gene>
<dbReference type="OrthoDB" id="7505659at2"/>
<dbReference type="Proteomes" id="UP000294947">
    <property type="component" value="Unassembled WGS sequence"/>
</dbReference>
<dbReference type="RefSeq" id="WP_132490675.1">
    <property type="nucleotide sequence ID" value="NZ_SMKW01000047.1"/>
</dbReference>
<evidence type="ECO:0000313" key="5">
    <source>
        <dbReference type="Proteomes" id="UP000294947"/>
    </source>
</evidence>
<dbReference type="PANTHER" id="PTHR30055">
    <property type="entry name" value="HTH-TYPE TRANSCRIPTIONAL REGULATOR RUTR"/>
    <property type="match status" value="1"/>
</dbReference>
<dbReference type="InterPro" id="IPR009057">
    <property type="entry name" value="Homeodomain-like_sf"/>
</dbReference>
<dbReference type="EMBL" id="SMKW01000047">
    <property type="protein sequence ID" value="TDD42426.1"/>
    <property type="molecule type" value="Genomic_DNA"/>
</dbReference>
<dbReference type="InterPro" id="IPR023772">
    <property type="entry name" value="DNA-bd_HTH_TetR-type_CS"/>
</dbReference>
<name>A0A4R4YD24_9PSEU</name>
<organism evidence="4 5">
    <name type="scientific">Saccharopolyspora elongata</name>
    <dbReference type="NCBI Taxonomy" id="2530387"/>
    <lineage>
        <taxon>Bacteria</taxon>
        <taxon>Bacillati</taxon>
        <taxon>Actinomycetota</taxon>
        <taxon>Actinomycetes</taxon>
        <taxon>Pseudonocardiales</taxon>
        <taxon>Pseudonocardiaceae</taxon>
        <taxon>Saccharopolyspora</taxon>
    </lineage>
</organism>
<evidence type="ECO:0000313" key="4">
    <source>
        <dbReference type="EMBL" id="TDD42426.1"/>
    </source>
</evidence>
<reference evidence="4 5" key="1">
    <citation type="submission" date="2019-03" db="EMBL/GenBank/DDBJ databases">
        <title>Draft genome sequences of novel Actinobacteria.</title>
        <authorList>
            <person name="Sahin N."/>
            <person name="Ay H."/>
            <person name="Saygin H."/>
        </authorList>
    </citation>
    <scope>NUCLEOTIDE SEQUENCE [LARGE SCALE GENOMIC DNA]</scope>
    <source>
        <strain evidence="4 5">7K502</strain>
    </source>
</reference>
<dbReference type="PANTHER" id="PTHR30055:SF226">
    <property type="entry name" value="HTH-TYPE TRANSCRIPTIONAL REGULATOR PKSA"/>
    <property type="match status" value="1"/>
</dbReference>
<comment type="caution">
    <text evidence="4">The sequence shown here is derived from an EMBL/GenBank/DDBJ whole genome shotgun (WGS) entry which is preliminary data.</text>
</comment>
<dbReference type="Pfam" id="PF00440">
    <property type="entry name" value="TetR_N"/>
    <property type="match status" value="1"/>
</dbReference>
<accession>A0A4R4YD24</accession>
<dbReference type="PROSITE" id="PS01081">
    <property type="entry name" value="HTH_TETR_1"/>
    <property type="match status" value="1"/>
</dbReference>
<evidence type="ECO:0000256" key="1">
    <source>
        <dbReference type="ARBA" id="ARBA00023125"/>
    </source>
</evidence>
<dbReference type="InterPro" id="IPR001647">
    <property type="entry name" value="HTH_TetR"/>
</dbReference>
<dbReference type="SUPFAM" id="SSF46689">
    <property type="entry name" value="Homeodomain-like"/>
    <property type="match status" value="1"/>
</dbReference>
<keyword evidence="5" id="KW-1185">Reference proteome</keyword>
<evidence type="ECO:0000259" key="3">
    <source>
        <dbReference type="PROSITE" id="PS50977"/>
    </source>
</evidence>
<keyword evidence="1 2" id="KW-0238">DNA-binding</keyword>
<sequence>MPRNRQHIPKAEREAAVVGQAVELFVTNGYRGTSITSVGRAAGIAAAAVHWYFPTKDDLFAAALSSIFETARDQVEADPAIGGDPRDELVALLAEVQPYRALHREAYERMAESESVCAAYQHVHQWMEQRLFAAIASRLPEGADIDLVADVAHVLFEGILVSTRRLDRPLGDLIDLIIDSLVAAAIAKVPR</sequence>
<dbReference type="InterPro" id="IPR050109">
    <property type="entry name" value="HTH-type_TetR-like_transc_reg"/>
</dbReference>
<evidence type="ECO:0000256" key="2">
    <source>
        <dbReference type="PROSITE-ProRule" id="PRU00335"/>
    </source>
</evidence>
<dbReference type="Gene3D" id="1.10.357.10">
    <property type="entry name" value="Tetracycline Repressor, domain 2"/>
    <property type="match status" value="1"/>
</dbReference>
<feature type="DNA-binding region" description="H-T-H motif" evidence="2">
    <location>
        <begin position="34"/>
        <end position="53"/>
    </location>
</feature>
<protein>
    <submittedName>
        <fullName evidence="4">TetR/AcrR family transcriptional regulator</fullName>
    </submittedName>
</protein>